<dbReference type="SUPFAM" id="SSF48208">
    <property type="entry name" value="Six-hairpin glycosidases"/>
    <property type="match status" value="1"/>
</dbReference>
<evidence type="ECO:0000313" key="2">
    <source>
        <dbReference type="EMBL" id="KAF7319530.1"/>
    </source>
</evidence>
<evidence type="ECO:0000259" key="1">
    <source>
        <dbReference type="Pfam" id="PF20736"/>
    </source>
</evidence>
<gene>
    <name evidence="2" type="ORF">HMN09_00292400</name>
</gene>
<proteinExistence type="predicted"/>
<dbReference type="Pfam" id="PF20736">
    <property type="entry name" value="Glyco_hydro127M"/>
    <property type="match status" value="1"/>
</dbReference>
<accession>A0A8H6TL25</accession>
<dbReference type="Proteomes" id="UP000613580">
    <property type="component" value="Unassembled WGS sequence"/>
</dbReference>
<dbReference type="OrthoDB" id="5358475at2759"/>
<reference evidence="2" key="1">
    <citation type="submission" date="2020-05" db="EMBL/GenBank/DDBJ databases">
        <title>Mycena genomes resolve the evolution of fungal bioluminescence.</title>
        <authorList>
            <person name="Tsai I.J."/>
        </authorList>
    </citation>
    <scope>NUCLEOTIDE SEQUENCE</scope>
    <source>
        <strain evidence="2">110903Hualien_Pintung</strain>
    </source>
</reference>
<dbReference type="PANTHER" id="PTHR31151:SF0">
    <property type="entry name" value="PROLINE-TRNA LIGASE (DUF1680)"/>
    <property type="match status" value="1"/>
</dbReference>
<dbReference type="PANTHER" id="PTHR31151">
    <property type="entry name" value="PROLINE-TRNA LIGASE (DUF1680)"/>
    <property type="match status" value="1"/>
</dbReference>
<dbReference type="InterPro" id="IPR049046">
    <property type="entry name" value="Beta-AFase-like_GH127_middle"/>
</dbReference>
<dbReference type="EMBL" id="JACAZE010000003">
    <property type="protein sequence ID" value="KAF7319530.1"/>
    <property type="molecule type" value="Genomic_DNA"/>
</dbReference>
<comment type="caution">
    <text evidence="2">The sequence shown here is derived from an EMBL/GenBank/DDBJ whole genome shotgun (WGS) entry which is preliminary data.</text>
</comment>
<dbReference type="InterPro" id="IPR008928">
    <property type="entry name" value="6-hairpin_glycosidase_sf"/>
</dbReference>
<protein>
    <recommendedName>
        <fullName evidence="1">Non-reducing end beta-L-arabinofuranosidase-like GH127 middle domain-containing protein</fullName>
    </recommendedName>
</protein>
<evidence type="ECO:0000313" key="3">
    <source>
        <dbReference type="Proteomes" id="UP000613580"/>
    </source>
</evidence>
<organism evidence="2 3">
    <name type="scientific">Mycena chlorophos</name>
    <name type="common">Agaric fungus</name>
    <name type="synonym">Agaricus chlorophos</name>
    <dbReference type="NCBI Taxonomy" id="658473"/>
    <lineage>
        <taxon>Eukaryota</taxon>
        <taxon>Fungi</taxon>
        <taxon>Dikarya</taxon>
        <taxon>Basidiomycota</taxon>
        <taxon>Agaricomycotina</taxon>
        <taxon>Agaricomycetes</taxon>
        <taxon>Agaricomycetidae</taxon>
        <taxon>Agaricales</taxon>
        <taxon>Marasmiineae</taxon>
        <taxon>Mycenaceae</taxon>
        <taxon>Mycena</taxon>
    </lineage>
</organism>
<sequence>MTGAAASQRSSDFVTWSCVVAMKNCLKLAALAASASAASLLPPMYEKINTGAIKPAGWQLNQAQIQADGLAGHLRDFDSYVNGSIWVEGGSIEYSQMHESAPYWFNGMVGLAFQLENERLLGQVSDFLNWTLDHLGDDGWIGPEVASDYNASMPRLVWPRYLVLMGMIQYAEADPSQAPRILDAMHNFLHLVNTIWKTNMYGDPSLGFQYDYQYVRWEELLYSLQWLVDTDPRNQTAELIETMQMARDTGFSWKNDWFQPGIFPTESDTTFSMYTHGVNTGEALKSEALAYRFTGDETDKQNTFDRITMLYEYHGRASGTFGADEHYTGLNPSRGTELCAVVEQIFSLALIYQMFGNNSVADRAEKIAYNALPAGILDDWSAHQYDQQVNQIWAQVMDPPPWGDNGPNSNVFGFEPNYPCCTVNHPQGYPKFWSHSFYTAAADNAIVHVFLGPLSLSTTLPNNNNVKIDVDTLYPFGTSLTYTITAAKPFAFKIRIPDWAQNSDKSTIAVNAGKASVIHPDSLSLQTVQVSAGLSTIHVNLNAPLQIETRFNDSIAITRGALNYAVEISYNTTVAPGLRSAQAVQAVEQLYPNAPASYLTPYDNHTHDNTLLPTSNWALAIDPSTIEVHDLSATTKEIPYYAWAPGSSPVTMTATACDIEWGLTLGTASAPPASPVRCLSEERYTVKLVPFGAAKIRLGEIPVMAKS</sequence>
<dbReference type="GO" id="GO:0005975">
    <property type="term" value="P:carbohydrate metabolic process"/>
    <property type="evidence" value="ECO:0007669"/>
    <property type="project" value="InterPro"/>
</dbReference>
<name>A0A8H6TL25_MYCCL</name>
<feature type="domain" description="Non-reducing end beta-L-arabinofuranosidase-like GH127 middle" evidence="1">
    <location>
        <begin position="462"/>
        <end position="518"/>
    </location>
</feature>
<dbReference type="AlphaFoldDB" id="A0A8H6TL25"/>
<keyword evidence="3" id="KW-1185">Reference proteome</keyword>